<dbReference type="AlphaFoldDB" id="A0A0D2DQI0"/>
<feature type="region of interest" description="Disordered" evidence="1">
    <location>
        <begin position="1"/>
        <end position="36"/>
    </location>
</feature>
<dbReference type="EMBL" id="KN847334">
    <property type="protein sequence ID" value="KIW44765.1"/>
    <property type="molecule type" value="Genomic_DNA"/>
</dbReference>
<keyword evidence="3" id="KW-1185">Reference proteome</keyword>
<dbReference type="VEuPathDB" id="FungiDB:PV06_03213"/>
<proteinExistence type="predicted"/>
<evidence type="ECO:0000313" key="3">
    <source>
        <dbReference type="Proteomes" id="UP000053342"/>
    </source>
</evidence>
<dbReference type="Proteomes" id="UP000053342">
    <property type="component" value="Unassembled WGS sequence"/>
</dbReference>
<dbReference type="OrthoDB" id="644067at2759"/>
<reference evidence="2 3" key="1">
    <citation type="submission" date="2015-01" db="EMBL/GenBank/DDBJ databases">
        <title>The Genome Sequence of Exophiala oligosperma CBS72588.</title>
        <authorList>
            <consortium name="The Broad Institute Genomics Platform"/>
            <person name="Cuomo C."/>
            <person name="de Hoog S."/>
            <person name="Gorbushina A."/>
            <person name="Stielow B."/>
            <person name="Teixiera M."/>
            <person name="Abouelleil A."/>
            <person name="Chapman S.B."/>
            <person name="Priest M."/>
            <person name="Young S.K."/>
            <person name="Wortman J."/>
            <person name="Nusbaum C."/>
            <person name="Birren B."/>
        </authorList>
    </citation>
    <scope>NUCLEOTIDE SEQUENCE [LARGE SCALE GENOMIC DNA]</scope>
    <source>
        <strain evidence="2 3">CBS 72588</strain>
    </source>
</reference>
<evidence type="ECO:0000256" key="1">
    <source>
        <dbReference type="SAM" id="MobiDB-lite"/>
    </source>
</evidence>
<dbReference type="Gene3D" id="1.20.5.170">
    <property type="match status" value="1"/>
</dbReference>
<dbReference type="PANTHER" id="PTHR37012:SF2">
    <property type="entry name" value="BZIP DOMAIN-CONTAINING PROTEIN-RELATED"/>
    <property type="match status" value="1"/>
</dbReference>
<evidence type="ECO:0000313" key="2">
    <source>
        <dbReference type="EMBL" id="KIW44765.1"/>
    </source>
</evidence>
<dbReference type="PANTHER" id="PTHR37012">
    <property type="entry name" value="B-ZIP TRANSCRIPTION FACTOR (EUROFUNG)-RELATED"/>
    <property type="match status" value="1"/>
</dbReference>
<sequence>MKSETASPKGGPKDTKIEPRRERKRRQDRESQRMSRIRTKEYIEHLETLVHSLIAVNLDEKMANMRKLLDETFGENQRLRARLATVRRIAGEDEEQLTKPEDASDRSALTPVSRVDSTSGERHDASSSPETPATVAGVPLSYKTSQKVDMISPDYTIFMDRTSNYCSCAANNSTLDTTSNMYSLPEVDFLSQGEIDNLFKGALDFECHHV</sequence>
<feature type="compositionally biased region" description="Basic and acidic residues" evidence="1">
    <location>
        <begin position="96"/>
        <end position="105"/>
    </location>
</feature>
<accession>A0A0D2DQI0</accession>
<feature type="compositionally biased region" description="Basic and acidic residues" evidence="1">
    <location>
        <begin position="11"/>
        <end position="36"/>
    </location>
</feature>
<protein>
    <recommendedName>
        <fullName evidence="4">BZIP domain-containing protein</fullName>
    </recommendedName>
</protein>
<organism evidence="2 3">
    <name type="scientific">Exophiala oligosperma</name>
    <dbReference type="NCBI Taxonomy" id="215243"/>
    <lineage>
        <taxon>Eukaryota</taxon>
        <taxon>Fungi</taxon>
        <taxon>Dikarya</taxon>
        <taxon>Ascomycota</taxon>
        <taxon>Pezizomycotina</taxon>
        <taxon>Eurotiomycetes</taxon>
        <taxon>Chaetothyriomycetidae</taxon>
        <taxon>Chaetothyriales</taxon>
        <taxon>Herpotrichiellaceae</taxon>
        <taxon>Exophiala</taxon>
    </lineage>
</organism>
<gene>
    <name evidence="2" type="ORF">PV06_03213</name>
</gene>
<dbReference type="GeneID" id="27355287"/>
<feature type="region of interest" description="Disordered" evidence="1">
    <location>
        <begin position="91"/>
        <end position="136"/>
    </location>
</feature>
<name>A0A0D2DQI0_9EURO</name>
<evidence type="ECO:0008006" key="4">
    <source>
        <dbReference type="Google" id="ProtNLM"/>
    </source>
</evidence>
<dbReference type="HOGENOM" id="CLU_1310133_0_0_1"/>
<dbReference type="RefSeq" id="XP_016264981.1">
    <property type="nucleotide sequence ID" value="XM_016403976.1"/>
</dbReference>